<feature type="transmembrane region" description="Helical" evidence="5">
    <location>
        <begin position="266"/>
        <end position="299"/>
    </location>
</feature>
<feature type="transmembrane region" description="Helical" evidence="5">
    <location>
        <begin position="181"/>
        <end position="203"/>
    </location>
</feature>
<feature type="transmembrane region" description="Helical" evidence="5">
    <location>
        <begin position="379"/>
        <end position="397"/>
    </location>
</feature>
<feature type="transmembrane region" description="Helical" evidence="5">
    <location>
        <begin position="125"/>
        <end position="143"/>
    </location>
</feature>
<dbReference type="PANTHER" id="PTHR37422:SF13">
    <property type="entry name" value="LIPOPOLYSACCHARIDE BIOSYNTHESIS PROTEIN PA4999-RELATED"/>
    <property type="match status" value="1"/>
</dbReference>
<feature type="transmembrane region" description="Helical" evidence="5">
    <location>
        <begin position="236"/>
        <end position="254"/>
    </location>
</feature>
<dbReference type="GO" id="GO:0016874">
    <property type="term" value="F:ligase activity"/>
    <property type="evidence" value="ECO:0007669"/>
    <property type="project" value="UniProtKB-KW"/>
</dbReference>
<feature type="transmembrane region" description="Helical" evidence="5">
    <location>
        <begin position="437"/>
        <end position="457"/>
    </location>
</feature>
<gene>
    <name evidence="7" type="ORF">ACFSQS_05090</name>
</gene>
<feature type="transmembrane region" description="Helical" evidence="5">
    <location>
        <begin position="149"/>
        <end position="174"/>
    </location>
</feature>
<evidence type="ECO:0000256" key="1">
    <source>
        <dbReference type="ARBA" id="ARBA00004141"/>
    </source>
</evidence>
<feature type="domain" description="O-antigen ligase-related" evidence="6">
    <location>
        <begin position="270"/>
        <end position="409"/>
    </location>
</feature>
<dbReference type="RefSeq" id="WP_388015076.1">
    <property type="nucleotide sequence ID" value="NZ_JBHUDT010000001.1"/>
</dbReference>
<feature type="transmembrane region" description="Helical" evidence="5">
    <location>
        <begin position="93"/>
        <end position="113"/>
    </location>
</feature>
<dbReference type="Pfam" id="PF04932">
    <property type="entry name" value="Wzy_C"/>
    <property type="match status" value="1"/>
</dbReference>
<keyword evidence="7" id="KW-0436">Ligase</keyword>
<dbReference type="InterPro" id="IPR051533">
    <property type="entry name" value="WaaL-like"/>
</dbReference>
<keyword evidence="8" id="KW-1185">Reference proteome</keyword>
<dbReference type="Proteomes" id="UP001597441">
    <property type="component" value="Unassembled WGS sequence"/>
</dbReference>
<feature type="transmembrane region" description="Helical" evidence="5">
    <location>
        <begin position="305"/>
        <end position="325"/>
    </location>
</feature>
<proteinExistence type="predicted"/>
<feature type="transmembrane region" description="Helical" evidence="5">
    <location>
        <begin position="24"/>
        <end position="57"/>
    </location>
</feature>
<accession>A0ABW5JQV6</accession>
<evidence type="ECO:0000256" key="4">
    <source>
        <dbReference type="ARBA" id="ARBA00023136"/>
    </source>
</evidence>
<comment type="subcellular location">
    <subcellularLocation>
        <location evidence="1">Membrane</location>
        <topology evidence="1">Multi-pass membrane protein</topology>
    </subcellularLocation>
</comment>
<evidence type="ECO:0000256" key="2">
    <source>
        <dbReference type="ARBA" id="ARBA00022692"/>
    </source>
</evidence>
<keyword evidence="3 5" id="KW-1133">Transmembrane helix</keyword>
<evidence type="ECO:0000313" key="8">
    <source>
        <dbReference type="Proteomes" id="UP001597441"/>
    </source>
</evidence>
<dbReference type="InterPro" id="IPR007016">
    <property type="entry name" value="O-antigen_ligase-rel_domated"/>
</dbReference>
<protein>
    <submittedName>
        <fullName evidence="7">O-antigen ligase family protein</fullName>
    </submittedName>
</protein>
<keyword evidence="4 5" id="KW-0472">Membrane</keyword>
<evidence type="ECO:0000259" key="6">
    <source>
        <dbReference type="Pfam" id="PF04932"/>
    </source>
</evidence>
<evidence type="ECO:0000256" key="5">
    <source>
        <dbReference type="SAM" id="Phobius"/>
    </source>
</evidence>
<evidence type="ECO:0000256" key="3">
    <source>
        <dbReference type="ARBA" id="ARBA00022989"/>
    </source>
</evidence>
<name>A0ABW5JQV6_9FLAO</name>
<keyword evidence="2 5" id="KW-0812">Transmembrane</keyword>
<reference evidence="8" key="1">
    <citation type="journal article" date="2019" name="Int. J. Syst. Evol. Microbiol.">
        <title>The Global Catalogue of Microorganisms (GCM) 10K type strain sequencing project: providing services to taxonomists for standard genome sequencing and annotation.</title>
        <authorList>
            <consortium name="The Broad Institute Genomics Platform"/>
            <consortium name="The Broad Institute Genome Sequencing Center for Infectious Disease"/>
            <person name="Wu L."/>
            <person name="Ma J."/>
        </authorList>
    </citation>
    <scope>NUCLEOTIDE SEQUENCE [LARGE SCALE GENOMIC DNA]</scope>
    <source>
        <strain evidence="8">KCTC 42903</strain>
    </source>
</reference>
<dbReference type="EMBL" id="JBHULK010000001">
    <property type="protein sequence ID" value="MFD2534472.1"/>
    <property type="molecule type" value="Genomic_DNA"/>
</dbReference>
<feature type="transmembrane region" description="Helical" evidence="5">
    <location>
        <begin position="403"/>
        <end position="425"/>
    </location>
</feature>
<organism evidence="7 8">
    <name type="scientific">Gelatiniphilus marinus</name>
    <dbReference type="NCBI Taxonomy" id="1759464"/>
    <lineage>
        <taxon>Bacteria</taxon>
        <taxon>Pseudomonadati</taxon>
        <taxon>Bacteroidota</taxon>
        <taxon>Flavobacteriia</taxon>
        <taxon>Flavobacteriales</taxon>
        <taxon>Flavobacteriaceae</taxon>
        <taxon>Gelatiniphilus</taxon>
    </lineage>
</organism>
<evidence type="ECO:0000313" key="7">
    <source>
        <dbReference type="EMBL" id="MFD2534472.1"/>
    </source>
</evidence>
<dbReference type="PANTHER" id="PTHR37422">
    <property type="entry name" value="TEICHURONIC ACID BIOSYNTHESIS PROTEIN TUAE"/>
    <property type="match status" value="1"/>
</dbReference>
<sequence length="498" mass="55357">MAENYSNNPFNNYSGSANLSKPGYMLLLFVVVTFLAITIAKLGVVGIGLSLGVIFAIGYLYYLFTYPILGFYTAIALNFILIGLGRYVKGLPLGFGIDGILILTYLALFINKFKSGIDWTPAKKDITLLVAIWFAYSIFQLANPEARSIAAWISGRGIGFYPFLMIPLTLYFINTQKKLDYFFYVWAFFSILGTLKGIMQMLFGVDYAEQAWLNEGSYKTHVLFGKLRVFSFYSDAGQFGANQGFTGVVFLIYSMSQKKILHKLFFVFVGLLGIYGMVISGTRGALAVPIVGFMAYFVLSKNIKVLTAGIAFLVLVFIFFKYTTIGQGNAQIRRMRTAFDPNDASLQVRLDNQKILKNYLSSRPFGGGIGHGGTKAQRYLPYAFLSNVATDSWYVLIWVEQGIIGLLLHLAILIYVMAKASLIVMFKIKDIYLKYKISALIAGMSGVMVASYGNAVLGQMPTALLFYAGMGIILNSRVFETPNENSTTELRTKVHQKS</sequence>
<comment type="caution">
    <text evidence="7">The sequence shown here is derived from an EMBL/GenBank/DDBJ whole genome shotgun (WGS) entry which is preliminary data.</text>
</comment>